<reference evidence="1 2" key="1">
    <citation type="submission" date="2019-04" db="EMBL/GenBank/DDBJ databases">
        <title>Genome sequence of strain shin9-1.</title>
        <authorList>
            <person name="Gao J."/>
            <person name="Sun J."/>
        </authorList>
    </citation>
    <scope>NUCLEOTIDE SEQUENCE [LARGE SCALE GENOMIC DNA]</scope>
    <source>
        <strain evidence="2">shin9-1</strain>
    </source>
</reference>
<evidence type="ECO:0000313" key="1">
    <source>
        <dbReference type="EMBL" id="THV25084.1"/>
    </source>
</evidence>
<gene>
    <name evidence="1" type="ORF">FAA97_02450</name>
</gene>
<sequence>MFAKRRVITFPNGTAFRTPILLPSFSSKGFPSVQKIFKASEEYISEEILVSAYDIHHGLLQGPFDFASMVVLDSGGYEASKETDMSETYENDHVPGVWSRDLHQAVLSKWDCPSPTLFVTYDHHSERLPVREQMERARQLEVPSSGLKNFLIKPESSSSIRLNIGAVLSNIKYLDGVAVIGVTEKEVGNSLLDRMLNIAKIRRELDRLGYDIPIHVFGSLDTFSTFLFFLAGADVFDGLTWLRYAFLDGDTMYRHNFGGLTLPIKTNSDIVEGCCWSHNYQYMVQMQLDMAKFINDHGFHHLGKHAEHFRAAYETMISELEG</sequence>
<dbReference type="Gene3D" id="3.20.20.105">
    <property type="entry name" value="Queuine tRNA-ribosyltransferase-like"/>
    <property type="match status" value="1"/>
</dbReference>
<dbReference type="AlphaFoldDB" id="A0A4S8PAI1"/>
<dbReference type="GO" id="GO:0006400">
    <property type="term" value="P:tRNA modification"/>
    <property type="evidence" value="ECO:0007669"/>
    <property type="project" value="InterPro"/>
</dbReference>
<dbReference type="InterPro" id="IPR036511">
    <property type="entry name" value="TGT-like_sf"/>
</dbReference>
<accession>A0A4S8PAI1</accession>
<dbReference type="RefSeq" id="WP_136596932.1">
    <property type="nucleotide sequence ID" value="NZ_STGV01000001.1"/>
</dbReference>
<keyword evidence="2" id="KW-1185">Reference proteome</keyword>
<proteinExistence type="predicted"/>
<dbReference type="Proteomes" id="UP000308828">
    <property type="component" value="Unassembled WGS sequence"/>
</dbReference>
<dbReference type="EMBL" id="STGV01000001">
    <property type="protein sequence ID" value="THV25084.1"/>
    <property type="molecule type" value="Genomic_DNA"/>
</dbReference>
<evidence type="ECO:0000313" key="2">
    <source>
        <dbReference type="Proteomes" id="UP000308828"/>
    </source>
</evidence>
<name>A0A4S8PAI1_9HYPH</name>
<protein>
    <submittedName>
        <fullName evidence="1">Uncharacterized protein</fullName>
    </submittedName>
</protein>
<dbReference type="OrthoDB" id="8457080at2"/>
<organism evidence="1 2">
    <name type="scientific">Peteryoungia ipomoeae</name>
    <dbReference type="NCBI Taxonomy" id="1210932"/>
    <lineage>
        <taxon>Bacteria</taxon>
        <taxon>Pseudomonadati</taxon>
        <taxon>Pseudomonadota</taxon>
        <taxon>Alphaproteobacteria</taxon>
        <taxon>Hyphomicrobiales</taxon>
        <taxon>Rhizobiaceae</taxon>
        <taxon>Peteryoungia</taxon>
    </lineage>
</organism>
<comment type="caution">
    <text evidence="1">The sequence shown here is derived from an EMBL/GenBank/DDBJ whole genome shotgun (WGS) entry which is preliminary data.</text>
</comment>
<dbReference type="SUPFAM" id="SSF51713">
    <property type="entry name" value="tRNA-guanine transglycosylase"/>
    <property type="match status" value="1"/>
</dbReference>